<dbReference type="SUPFAM" id="SSF57196">
    <property type="entry name" value="EGF/Laminin"/>
    <property type="match status" value="4"/>
</dbReference>
<feature type="region of interest" description="Disordered" evidence="7">
    <location>
        <begin position="1019"/>
        <end position="1043"/>
    </location>
</feature>
<dbReference type="PROSITE" id="PS51034">
    <property type="entry name" value="ZP_2"/>
    <property type="match status" value="1"/>
</dbReference>
<feature type="compositionally biased region" description="Low complexity" evidence="7">
    <location>
        <begin position="2654"/>
        <end position="2669"/>
    </location>
</feature>
<feature type="domain" description="EGF-like" evidence="9">
    <location>
        <begin position="3929"/>
        <end position="3969"/>
    </location>
</feature>
<feature type="compositionally biased region" description="Polar residues" evidence="7">
    <location>
        <begin position="2731"/>
        <end position="2741"/>
    </location>
</feature>
<feature type="compositionally biased region" description="Polar residues" evidence="7">
    <location>
        <begin position="3453"/>
        <end position="3465"/>
    </location>
</feature>
<feature type="compositionally biased region" description="Basic and acidic residues" evidence="7">
    <location>
        <begin position="1128"/>
        <end position="1149"/>
    </location>
</feature>
<feature type="region of interest" description="Disordered" evidence="7">
    <location>
        <begin position="3746"/>
        <end position="3782"/>
    </location>
</feature>
<feature type="compositionally biased region" description="Polar residues" evidence="7">
    <location>
        <begin position="3477"/>
        <end position="3495"/>
    </location>
</feature>
<feature type="disulfide bond" evidence="6">
    <location>
        <begin position="131"/>
        <end position="140"/>
    </location>
</feature>
<keyword evidence="8" id="KW-0472">Membrane</keyword>
<feature type="compositionally biased region" description="Polar residues" evidence="7">
    <location>
        <begin position="3620"/>
        <end position="3635"/>
    </location>
</feature>
<keyword evidence="3" id="KW-0677">Repeat</keyword>
<feature type="compositionally biased region" description="Low complexity" evidence="7">
    <location>
        <begin position="2595"/>
        <end position="2606"/>
    </location>
</feature>
<dbReference type="PANTHER" id="PTHR24050">
    <property type="entry name" value="PA14 DOMAIN-CONTAINING PROTEIN"/>
    <property type="match status" value="1"/>
</dbReference>
<name>A0A0B2VST8_TOXCA</name>
<feature type="region of interest" description="Disordered" evidence="7">
    <location>
        <begin position="1986"/>
        <end position="2042"/>
    </location>
</feature>
<feature type="disulfide bond" evidence="6">
    <location>
        <begin position="110"/>
        <end position="120"/>
    </location>
</feature>
<feature type="compositionally biased region" description="Low complexity" evidence="7">
    <location>
        <begin position="837"/>
        <end position="855"/>
    </location>
</feature>
<feature type="region of interest" description="Disordered" evidence="7">
    <location>
        <begin position="927"/>
        <end position="950"/>
    </location>
</feature>
<dbReference type="InterPro" id="IPR000742">
    <property type="entry name" value="EGF"/>
</dbReference>
<feature type="domain" description="EGF-like" evidence="9">
    <location>
        <begin position="3318"/>
        <end position="3357"/>
    </location>
</feature>
<keyword evidence="12" id="KW-1185">Reference proteome</keyword>
<feature type="region of interest" description="Disordered" evidence="7">
    <location>
        <begin position="2210"/>
        <end position="2231"/>
    </location>
</feature>
<feature type="region of interest" description="Disordered" evidence="7">
    <location>
        <begin position="3450"/>
        <end position="3724"/>
    </location>
</feature>
<evidence type="ECO:0000256" key="4">
    <source>
        <dbReference type="ARBA" id="ARBA00023157"/>
    </source>
</evidence>
<feature type="region of interest" description="Disordered" evidence="7">
    <location>
        <begin position="1091"/>
        <end position="1622"/>
    </location>
</feature>
<dbReference type="InterPro" id="IPR001507">
    <property type="entry name" value="ZP_dom"/>
</dbReference>
<dbReference type="FunFam" id="2.10.25.10:FF:000555">
    <property type="entry name" value="Dumpy, isoform I"/>
    <property type="match status" value="1"/>
</dbReference>
<dbReference type="FunFam" id="2.10.25.10:FF:000038">
    <property type="entry name" value="Fibrillin 2"/>
    <property type="match status" value="8"/>
</dbReference>
<feature type="compositionally biased region" description="Polar residues" evidence="7">
    <location>
        <begin position="1769"/>
        <end position="1786"/>
    </location>
</feature>
<feature type="compositionally biased region" description="Low complexity" evidence="7">
    <location>
        <begin position="1390"/>
        <end position="1424"/>
    </location>
</feature>
<keyword evidence="4 6" id="KW-1015">Disulfide bond</keyword>
<dbReference type="PROSITE" id="PS01187">
    <property type="entry name" value="EGF_CA"/>
    <property type="match status" value="7"/>
</dbReference>
<evidence type="ECO:0000313" key="11">
    <source>
        <dbReference type="EMBL" id="KHN84369.1"/>
    </source>
</evidence>
<feature type="compositionally biased region" description="Low complexity" evidence="7">
    <location>
        <begin position="2561"/>
        <end position="2582"/>
    </location>
</feature>
<evidence type="ECO:0000256" key="8">
    <source>
        <dbReference type="SAM" id="Phobius"/>
    </source>
</evidence>
<feature type="compositionally biased region" description="Basic and acidic residues" evidence="7">
    <location>
        <begin position="3640"/>
        <end position="3693"/>
    </location>
</feature>
<keyword evidence="1 6" id="KW-0245">EGF-like domain</keyword>
<feature type="domain" description="EGF-like" evidence="9">
    <location>
        <begin position="2873"/>
        <end position="2911"/>
    </location>
</feature>
<feature type="region of interest" description="Disordered" evidence="7">
    <location>
        <begin position="2245"/>
        <end position="2269"/>
    </location>
</feature>
<dbReference type="InterPro" id="IPR052235">
    <property type="entry name" value="Nephronectin_domain"/>
</dbReference>
<feature type="compositionally biased region" description="Polar residues" evidence="7">
    <location>
        <begin position="813"/>
        <end position="823"/>
    </location>
</feature>
<dbReference type="InterPro" id="IPR009030">
    <property type="entry name" value="Growth_fac_rcpt_cys_sf"/>
</dbReference>
<dbReference type="SMART" id="SM00181">
    <property type="entry name" value="EGF"/>
    <property type="match status" value="28"/>
</dbReference>
<feature type="region of interest" description="Disordered" evidence="7">
    <location>
        <begin position="3844"/>
        <end position="3922"/>
    </location>
</feature>
<reference evidence="11 12" key="1">
    <citation type="submission" date="2014-11" db="EMBL/GenBank/DDBJ databases">
        <title>Genetic blueprint of the zoonotic pathogen Toxocara canis.</title>
        <authorList>
            <person name="Zhu X.-Q."/>
            <person name="Korhonen P.K."/>
            <person name="Cai H."/>
            <person name="Young N.D."/>
            <person name="Nejsum P."/>
            <person name="von Samson-Himmelstjerna G."/>
            <person name="Boag P.R."/>
            <person name="Tan P."/>
            <person name="Li Q."/>
            <person name="Min J."/>
            <person name="Yang Y."/>
            <person name="Wang X."/>
            <person name="Fang X."/>
            <person name="Hall R.S."/>
            <person name="Hofmann A."/>
            <person name="Sternberg P.W."/>
            <person name="Jex A.R."/>
            <person name="Gasser R.B."/>
        </authorList>
    </citation>
    <scope>NUCLEOTIDE SEQUENCE [LARGE SCALE GENOMIC DNA]</scope>
    <source>
        <strain evidence="11">PN_DK_2014</strain>
    </source>
</reference>
<organism evidence="11 12">
    <name type="scientific">Toxocara canis</name>
    <name type="common">Canine roundworm</name>
    <dbReference type="NCBI Taxonomy" id="6265"/>
    <lineage>
        <taxon>Eukaryota</taxon>
        <taxon>Metazoa</taxon>
        <taxon>Ecdysozoa</taxon>
        <taxon>Nematoda</taxon>
        <taxon>Chromadorea</taxon>
        <taxon>Rhabditida</taxon>
        <taxon>Spirurina</taxon>
        <taxon>Ascaridomorpha</taxon>
        <taxon>Ascaridoidea</taxon>
        <taxon>Toxocaridae</taxon>
        <taxon>Toxocara</taxon>
    </lineage>
</organism>
<feature type="domain" description="EGF-like" evidence="9">
    <location>
        <begin position="183"/>
        <end position="226"/>
    </location>
</feature>
<dbReference type="FunFam" id="2.10.25.10:FF:000005">
    <property type="entry name" value="Fibrillin 2"/>
    <property type="match status" value="1"/>
</dbReference>
<dbReference type="PROSITE" id="PS00022">
    <property type="entry name" value="EGF_1"/>
    <property type="match status" value="1"/>
</dbReference>
<feature type="domain" description="EGF-like" evidence="9">
    <location>
        <begin position="3275"/>
        <end position="3317"/>
    </location>
</feature>
<feature type="region of interest" description="Disordered" evidence="7">
    <location>
        <begin position="1685"/>
        <end position="1971"/>
    </location>
</feature>
<feature type="compositionally biased region" description="Low complexity" evidence="7">
    <location>
        <begin position="2404"/>
        <end position="2448"/>
    </location>
</feature>
<feature type="region of interest" description="Disordered" evidence="7">
    <location>
        <begin position="2294"/>
        <end position="2759"/>
    </location>
</feature>
<feature type="compositionally biased region" description="Basic and acidic residues" evidence="7">
    <location>
        <begin position="2742"/>
        <end position="2758"/>
    </location>
</feature>
<feature type="compositionally biased region" description="Polar residues" evidence="7">
    <location>
        <begin position="1874"/>
        <end position="1912"/>
    </location>
</feature>
<feature type="compositionally biased region" description="Polar residues" evidence="7">
    <location>
        <begin position="2245"/>
        <end position="2255"/>
    </location>
</feature>
<feature type="compositionally biased region" description="Basic and acidic residues" evidence="7">
    <location>
        <begin position="1334"/>
        <end position="1348"/>
    </location>
</feature>
<dbReference type="PANTHER" id="PTHR24050:SF28">
    <property type="entry name" value="UROMODULIN-LIKE"/>
    <property type="match status" value="1"/>
</dbReference>
<feature type="compositionally biased region" description="Basic and acidic residues" evidence="7">
    <location>
        <begin position="3883"/>
        <end position="3921"/>
    </location>
</feature>
<dbReference type="CDD" id="cd00054">
    <property type="entry name" value="EGF_CA"/>
    <property type="match status" value="13"/>
</dbReference>
<feature type="compositionally biased region" description="Polar residues" evidence="7">
    <location>
        <begin position="2390"/>
        <end position="2399"/>
    </location>
</feature>
<feature type="compositionally biased region" description="Basic and acidic residues" evidence="7">
    <location>
        <begin position="1538"/>
        <end position="1548"/>
    </location>
</feature>
<feature type="compositionally biased region" description="Polar residues" evidence="7">
    <location>
        <begin position="1986"/>
        <end position="2010"/>
    </location>
</feature>
<evidence type="ECO:0000256" key="5">
    <source>
        <dbReference type="ARBA" id="ARBA00023180"/>
    </source>
</evidence>
<feature type="domain" description="EGF-like" evidence="9">
    <location>
        <begin position="3005"/>
        <end position="3044"/>
    </location>
</feature>
<feature type="compositionally biased region" description="Basic and acidic residues" evidence="7">
    <location>
        <begin position="2300"/>
        <end position="2309"/>
    </location>
</feature>
<dbReference type="OMA" id="CTEGFQP"/>
<feature type="compositionally biased region" description="Polar residues" evidence="7">
    <location>
        <begin position="1497"/>
        <end position="1512"/>
    </location>
</feature>
<sequence length="4643" mass="494063">MDLTITGYYSEKSGITPEMGPLARALGVVFTLALLRRCEAITKNFVNSSMPEMRPTFVVNFDMATVICQHSANPTDLHLHQMSILCDGKPDCYRNPAMHDESFPYCEGRCNSTCSGRGACLFDGTRGQCYCNAGFHGPECELVDNNECEDKPCHWLAHCQNTLGSYYCTCFPGFHGNGHECSDIDECSSGIAHCPEYSSCVNLPGTYFCNCTEGFQPLGLPLERCADIDECEQGLHNCAEPLMCQNEIGSYRCVEECSEGYRAVNGSCVDIDECSEKLAECDKRSSCTNTIGAYKCTCEEGFAGNGRTCSHVNECNAKVNPCEGQQGNHCVNIDGGYICCEEGVEEDVCIREKGAFCSGGCGTHAVCYNETCQCMEGFEGDARVKCDDINECENDKQCAGVGEWCVNMIGGYICCGEDSKEEECKANYLIHSADGNATMPEHGHEAKGVIRSESSGSIAHRSSGDLIFTNGKIITDEFVEIACDIGCPPDSHCENGTCHCNVGFAGNTNEGCHDIDECERNPCTEPGSWCVNSPGSFQCCTTESNMSDCIGLEIVAGDGLRLAGVDSNKSNVAEWSSNGVTTGERKGEWKVETIGEWRNFSGGAIIIGRGKIENGMWNISEGEGEEQSVAIINGKKEAERLLSLIGRLQKGSGSEAFKTVTDNTTTNATDGGGLRFVVTGNGFTNKVSSGSMKATPDGSGTFVVENVGGNRKEDSREDGTFKSGNISGERGDHVAIAIGGSQETPILSMNGTITGRRTGDTATSEELHQEAFGGRSLQTGTDADQISTGEKRSKNKGDHMMVAVGRAPGGQNLEMSGTISVGGSKSIAGDREGEEQSLSSKTTTDTSKGVTNTVTVSGKGEKEPEITKVIITTGNGNARKDEGGDLVQVILHGTNKEPLFKMNGTELHGSAMGISKELSGHEIRRTGGILGGSGRKSSEQGGIDGSRNEGRIFEGSNVRWNGTKVIGETTNINIGNASFKSGQSSESSHGEISIEKGGSLIIKNVGQPQVESKAVKPTPLVPEARSTDKISSEEGPRSTNPLVEATTSGNLAFSMLITQAPLTPDEGEGNAAVHKEVLEASVAPKIAITKSKTKSTDEEGTEVTNAPLLTTAGTDFSEITETALSSETTHETTTEESRSTDTRSGDTEKIQTTSEEAQEINQTTEGNEKGRSSGKKETSQTPTPFDVGSERKEKIDGATNEGKSDGEQTLVEQKTTMRITELGREDKTSSWTERPATIKAEEGTNKQTFTVAPKETSTTAQVTASQTTAEQATTSKEENTTEEPSSKTSVVETKIEHSTIVPKSQEKIFAATSLPEMETSTKERKEASTPTSSSDKHVVTTASERQEEGLSTSSMEPLRKTSSKPSLKISEELPGERDEHKATLSEKMNTSSTTDASASSEVTTAEFGEKTTTASTLESASTTAGNKPGTTAAAVGETEENLLPYTTTKESSRTTTTTTERSSTTLSKDGGGGGEETGGTTDYAKTGPGSVVRGGLETTTPEHGLETASTLKPESESEVTTKAEGEAPASRPEGTTALEKEHIAESHSHTTGGNEQSTTKKPEEAVMTTNSEKRGSTLNASKESSTSEPSKTQETTIEYPIESQKTTIGGYTGATEQNEKETYTTDHVHETTQGSLGSIETATPKPISKFDFTKETAYETTTEIGVRETASTVSAVSETITKASKEVEDKFGGETDAITPKSRGEISSSSFTESSGRYESATVGATTSESPDEEIIQKPAEGKQEGKGGLEAATTEVAAIGAEKEGSKASVTPETTQSSTTGMSEASTKESLEGETTAEPEDKVKTFSQSTGEQSSTKPSAVMGPSTASPEEESSVSSISIQGTATEHVMITTSSASITSEEQQPPDGRGAITSLETSSSASKQLIESNESENTASTIGSTGMTISPNQHSLSVEKAYNETTQEPKGLEEEVRGSTSRGEFGSTPLHKEKAEILSTRTNKLSSTSEPSTMQEAGLEIAWVSTSSTPEITSMSTSQNEKSTTAVYESSTTYGSPSTLSLETTTSELPGEDRKTSSARSDTSITSAATLSIERFGVTSETHLATSGGNGSALTAEEEYATTVSAAMTTSEGKIENELTISVTSTSFSAGNVGSSTRQPATSVFQTNVSGKGSGADYFGHHTPSTSASTTSKEETATEGYSGGVEGTTTQAVPITTEEEDMGGLTKTVGKEKAIHTSMPAPSEEPIEAHRSTLESVPEPDSSSVTTTAKASETTTQNLQRANIATETFQGTTKEQLSGKTEEKLVTGETPEVEQHHLYTSTEETLKSSTYLLSSVAEGTIRSTTEEGHRKEMEEEASTTTKASAEASTSGIAHVTTDSSETGEAAPKDEEISQKVILTSTAPADYTRTSSEDKTLASALTAEPESESRRTAAEGTSVSTSVPKQHASTETTAKSETSETAETSETPTQSTVGQASSASPSGSETTGETTETSFEKIFSKSSEASGTKEPITTEEPIMTEKPTTVKEEILRKEVSEPSKVNPLDEQTQSAGEHGLEIVYWNSTTVEQPTTTLPPPTPESENERKEDDGGTTKGESRTSEHSAEITQSDTTTAASETSTAFPATTPSQQFKPVVKSEEATSPSSSQFTTTSEAHNDLTTPMRTMIGTSTNLQSKSTAASPSIPVDSAEVGETTPREEGIASTTTTSSIRAESSTNGVTSEYAATTESASNEISSTTIQKTEKEFGSTERSSKGTTLEAIGGGSSTAASMSTTSGTVETTMQPTSVEVTERVHSTTDFETKGKSGVEATTFRSTDLMTNSDTGSTQEATTSSDGAVIRVTLEETVAPKIAILPEKWKTTKEVFSLKTTTEQSSTNTSFKTVRCLSSDQCGPDAYCERRSGACRCFPGFTGEPPQMPCTDVDECERNLDDCHSSARCWNFIGGYTCFCETGFRKDSNGVCVDIDECRERAGSSCHPRAVCTNLPGSYSCVCTAGYVGDGYTCIPLEKRHCTPEEWEKMDCGRNHLCLVDGRGNKDCDTCKSGYVMHDGSCADIDECADPETNVCHADAICKNIVGSFMCQCQPGFKGDGFECLDVDECQQNPCHPHATCINFPGSYTCKCPDGWEGDGTNECINPLDKSCLNKEKVCKRVNHTSCISTKLNELVSVCECDANYRYNTQTGQCEDINECDENRHSCDPSTSVCVNTEGGYICECAAGYEGIDGICVDVDECERGQAGCNIAARCENYIGSVGCKCGPGYTGDGIDCTPISVDTSSVNTCSSDWIKLCHAENKTCHIDDEDVPQCGSCLNGHQPVGGRCLPINGVGNCADPQKNDCDPNADCIDVHPGRHFCACKPGFIGDGRRCDDVDECSLPGVCDAAADCHNTNGSFTCVCQPGYSGNGFKCVRSTNANGGPNCRLNSSICHKKAKCLLDGTCKCINGYDGDGISSCEPEGTTKTVPEEDKYVITTQAAESKGTTSATLEEIESTTLAAVKETLKTKTTKASTNELTTSSREPAIPEGPAATVSPTESIGTTVVSSTQSMPPESKKTATRVTEETGAPITPKEEETTTSKSTQSEISTLPVTIKKTGGALPPTEERPQYEVTEIEKTRPPGAVPTSENELTGITVKKTEASSSAPSATYTASSSHPPSHASEPFERFPTASGKPSVESSKNTSKLVESSSRLEAVGVKESEQEYTEHPKEVVKVEQKESAGQKVKPTEESKETSEEGHAGGTGTKHEVGTEVTGGKHAGESGSGETHAKMSEVSSTGSGLAAEKLSGSKVMMGIGVERTGKVSGGGVASNETGISSTTGDLAGNGTRANGTAGAEGEDERTVVKITIGEPMDKSTEKTAETVLSAKINGRLGPESGVAKTDGEIESGAAGERTQFGISIGKTAGESVKGPLNGTLEEGSTSLAEKQETKDVQLGGSGKLSEEEVKSQKADMKQVAKEGDDKKEKAAGEEKASERENKSPTYRTHFIQRCTASDSSPCHENAECETASGHCVCKTGYYGDGYSSCTKITQDCVVDADACDVRAVCDVASRKCKCLEGYVGDGLTCYPDVLDCVLRPNLCSDFATCIGRRCVCNDGYTGDGSSCVSLEPVAGCWNCDLRAECINGICKCAKSYFGNGETCFPDPTDCVHYPGLCHRNAICNEQSRRCQCLQGFLGDGLDCSHQISCLKNLTICDEDADCLPSGVCQCRRGFTGNGVFCNAAVLINAEEATSAPKIASIGCERGCGENEECFSGRCHCQDGFQRNDRGRCIDIDECSLPNACHPVAICVNLPGSYACTCPEGYKGDGRTCLQYHRINSMAVECEFDGMTLILTNESELFDGRIFVRGQTENPYCSKRFSSVVHNESDYRFTVPFSHCNIRFEEPDTFAVTVVVQRHPMFITQTADAYDLRCTYPVGTRQVTSHVNVSEMTTADTIVQTGNGPTCSLIVTNNENEVIDTATVGQILRLALSVQPNDTYAILPRNCFAINLETGERYSLTDQTGCAIDTQLFPEWLYKHPWLTTATFRTFKWPDSSMIRFQCDCSACIGSCPKVNCDRRREAIKRRRLRLRYARETDEEESGDGDTELERSLISGSHGMIFSHAVHVDEDEEERRAQREVDNWKYQGFTMVEPFEGNILDERICVRAIWIGISVLPLLLTVALLGALSLFWKRRSSLAVKTANIRERKIYTSNGANNSSSYLKF</sequence>
<dbReference type="InterPro" id="IPR018097">
    <property type="entry name" value="EGF_Ca-bd_CS"/>
</dbReference>
<feature type="compositionally biased region" description="Basic and acidic residues" evidence="7">
    <location>
        <begin position="1025"/>
        <end position="1036"/>
    </location>
</feature>
<feature type="compositionally biased region" description="Basic and acidic residues" evidence="7">
    <location>
        <begin position="2536"/>
        <end position="2558"/>
    </location>
</feature>
<evidence type="ECO:0000256" key="6">
    <source>
        <dbReference type="PROSITE-ProRule" id="PRU00076"/>
    </source>
</evidence>
<dbReference type="OrthoDB" id="283575at2759"/>
<keyword evidence="2" id="KW-0732">Signal</keyword>
<feature type="compositionally biased region" description="Polar residues" evidence="7">
    <location>
        <begin position="2611"/>
        <end position="2634"/>
    </location>
</feature>
<dbReference type="InterPro" id="IPR001881">
    <property type="entry name" value="EGF-like_Ca-bd_dom"/>
</dbReference>
<dbReference type="Pfam" id="PF12947">
    <property type="entry name" value="EGF_3"/>
    <property type="match status" value="5"/>
</dbReference>
<dbReference type="Gene3D" id="2.10.25.10">
    <property type="entry name" value="Laminin"/>
    <property type="match status" value="15"/>
</dbReference>
<feature type="transmembrane region" description="Helical" evidence="8">
    <location>
        <begin position="4586"/>
        <end position="4610"/>
    </location>
</feature>
<protein>
    <submittedName>
        <fullName evidence="11">Latent-transforming growth factor beta-binding protein 2</fullName>
    </submittedName>
</protein>
<feature type="compositionally biased region" description="Low complexity" evidence="7">
    <location>
        <begin position="1255"/>
        <end position="1274"/>
    </location>
</feature>
<feature type="compositionally biased region" description="Low complexity" evidence="7">
    <location>
        <begin position="2314"/>
        <end position="2326"/>
    </location>
</feature>
<feature type="compositionally biased region" description="Low complexity" evidence="7">
    <location>
        <begin position="3767"/>
        <end position="3778"/>
    </location>
</feature>
<dbReference type="SMART" id="SM00179">
    <property type="entry name" value="EGF_CA"/>
    <property type="match status" value="16"/>
</dbReference>
<feature type="compositionally biased region" description="Low complexity" evidence="7">
    <location>
        <begin position="1446"/>
        <end position="1468"/>
    </location>
</feature>
<feature type="domain" description="ZP" evidence="10">
    <location>
        <begin position="4263"/>
        <end position="4502"/>
    </location>
</feature>
<feature type="compositionally biased region" description="Polar residues" evidence="7">
    <location>
        <begin position="1102"/>
        <end position="1119"/>
    </location>
</feature>
<feature type="compositionally biased region" description="Basic and acidic residues" evidence="7">
    <location>
        <begin position="2479"/>
        <end position="2492"/>
    </location>
</feature>
<evidence type="ECO:0000256" key="2">
    <source>
        <dbReference type="ARBA" id="ARBA00022729"/>
    </source>
</evidence>
<dbReference type="PROSITE" id="PS50026">
    <property type="entry name" value="EGF_3"/>
    <property type="match status" value="15"/>
</dbReference>
<comment type="caution">
    <text evidence="11">The sequence shown here is derived from an EMBL/GenBank/DDBJ whole genome shotgun (WGS) entry which is preliminary data.</text>
</comment>
<feature type="compositionally biased region" description="Low complexity" evidence="7">
    <location>
        <begin position="3522"/>
        <end position="3532"/>
    </location>
</feature>
<accession>A0A0B2VST8</accession>
<dbReference type="EMBL" id="JPKZ01000989">
    <property type="protein sequence ID" value="KHN84369.1"/>
    <property type="molecule type" value="Genomic_DNA"/>
</dbReference>
<dbReference type="STRING" id="6265.A0A0B2VST8"/>
<feature type="compositionally biased region" description="Polar residues" evidence="7">
    <location>
        <begin position="3753"/>
        <end position="3763"/>
    </location>
</feature>
<feature type="compositionally biased region" description="Low complexity" evidence="7">
    <location>
        <begin position="2719"/>
        <end position="2730"/>
    </location>
</feature>
<dbReference type="Pfam" id="PF25057">
    <property type="entry name" value="CUT_N"/>
    <property type="match status" value="1"/>
</dbReference>
<comment type="caution">
    <text evidence="6">Lacks conserved residue(s) required for the propagation of feature annotation.</text>
</comment>
<feature type="compositionally biased region" description="Low complexity" evidence="7">
    <location>
        <begin position="1581"/>
        <end position="1596"/>
    </location>
</feature>
<feature type="compositionally biased region" description="Low complexity" evidence="7">
    <location>
        <begin position="2463"/>
        <end position="2478"/>
    </location>
</feature>
<feature type="compositionally biased region" description="Basic and acidic residues" evidence="7">
    <location>
        <begin position="2694"/>
        <end position="2706"/>
    </location>
</feature>
<feature type="compositionally biased region" description="Polar residues" evidence="7">
    <location>
        <begin position="776"/>
        <end position="788"/>
    </location>
</feature>
<feature type="domain" description="EGF-like" evidence="9">
    <location>
        <begin position="270"/>
        <end position="310"/>
    </location>
</feature>
<dbReference type="GO" id="GO:0005509">
    <property type="term" value="F:calcium ion binding"/>
    <property type="evidence" value="ECO:0007669"/>
    <property type="project" value="InterPro"/>
</dbReference>
<feature type="compositionally biased region" description="Low complexity" evidence="7">
    <location>
        <begin position="1705"/>
        <end position="1720"/>
    </location>
</feature>
<feature type="compositionally biased region" description="Basic and acidic residues" evidence="7">
    <location>
        <begin position="1188"/>
        <end position="1206"/>
    </location>
</feature>
<keyword evidence="8" id="KW-1133">Transmembrane helix</keyword>
<feature type="domain" description="EGF-like" evidence="9">
    <location>
        <begin position="4213"/>
        <end position="4252"/>
    </location>
</feature>
<feature type="compositionally biased region" description="Low complexity" evidence="7">
    <location>
        <begin position="2011"/>
        <end position="2025"/>
    </location>
</feature>
<feature type="domain" description="EGF-like" evidence="9">
    <location>
        <begin position="3137"/>
        <end position="3178"/>
    </location>
</feature>
<feature type="compositionally biased region" description="Polar residues" evidence="7">
    <location>
        <begin position="1955"/>
        <end position="1971"/>
    </location>
</feature>
<feature type="domain" description="EGF-like" evidence="9">
    <location>
        <begin position="144"/>
        <end position="182"/>
    </location>
</feature>
<feature type="compositionally biased region" description="Low complexity" evidence="7">
    <location>
        <begin position="3584"/>
        <end position="3605"/>
    </location>
</feature>
<dbReference type="SMART" id="SM00241">
    <property type="entry name" value="ZP"/>
    <property type="match status" value="1"/>
</dbReference>
<evidence type="ECO:0000256" key="3">
    <source>
        <dbReference type="ARBA" id="ARBA00022737"/>
    </source>
</evidence>
<dbReference type="PROSITE" id="PS00010">
    <property type="entry name" value="ASX_HYDROXYL"/>
    <property type="match status" value="10"/>
</dbReference>
<feature type="domain" description="EGF-like" evidence="9">
    <location>
        <begin position="2915"/>
        <end position="2956"/>
    </location>
</feature>
<feature type="compositionally biased region" description="Basic and acidic residues" evidence="7">
    <location>
        <begin position="3547"/>
        <end position="3562"/>
    </location>
</feature>
<feature type="compositionally biased region" description="Low complexity" evidence="7">
    <location>
        <begin position="2218"/>
        <end position="2231"/>
    </location>
</feature>
<dbReference type="InterPro" id="IPR056953">
    <property type="entry name" value="CUT_N"/>
</dbReference>
<proteinExistence type="predicted"/>
<feature type="region of interest" description="Disordered" evidence="7">
    <location>
        <begin position="2136"/>
        <end position="2164"/>
    </location>
</feature>
<feature type="compositionally biased region" description="Low complexity" evidence="7">
    <location>
        <begin position="1851"/>
        <end position="1860"/>
    </location>
</feature>
<dbReference type="InterPro" id="IPR024731">
    <property type="entry name" value="NELL2-like_EGF"/>
</dbReference>
<dbReference type="PROSITE" id="PS01186">
    <property type="entry name" value="EGF_2"/>
    <property type="match status" value="15"/>
</dbReference>
<feature type="region of interest" description="Disordered" evidence="7">
    <location>
        <begin position="773"/>
        <end position="861"/>
    </location>
</feature>
<dbReference type="Pfam" id="PF07645">
    <property type="entry name" value="EGF_CA"/>
    <property type="match status" value="8"/>
</dbReference>
<feature type="domain" description="EGF-like" evidence="9">
    <location>
        <begin position="3047"/>
        <end position="3086"/>
    </location>
</feature>
<feature type="compositionally biased region" description="Polar residues" evidence="7">
    <location>
        <begin position="2670"/>
        <end position="2693"/>
    </location>
</feature>
<evidence type="ECO:0000256" key="1">
    <source>
        <dbReference type="ARBA" id="ARBA00022536"/>
    </source>
</evidence>
<evidence type="ECO:0000259" key="9">
    <source>
        <dbReference type="PROSITE" id="PS50026"/>
    </source>
</evidence>
<evidence type="ECO:0000259" key="10">
    <source>
        <dbReference type="PROSITE" id="PS51034"/>
    </source>
</evidence>
<feature type="compositionally biased region" description="Basic and acidic residues" evidence="7">
    <location>
        <begin position="1166"/>
        <end position="1178"/>
    </location>
</feature>
<evidence type="ECO:0000313" key="12">
    <source>
        <dbReference type="Proteomes" id="UP000031036"/>
    </source>
</evidence>
<dbReference type="SUPFAM" id="SSF57184">
    <property type="entry name" value="Growth factor receptor domain"/>
    <property type="match status" value="5"/>
</dbReference>
<feature type="compositionally biased region" description="Polar residues" evidence="7">
    <location>
        <begin position="1282"/>
        <end position="1291"/>
    </location>
</feature>
<dbReference type="Proteomes" id="UP000031036">
    <property type="component" value="Unassembled WGS sequence"/>
</dbReference>
<dbReference type="InterPro" id="IPR000152">
    <property type="entry name" value="EGF-type_Asp/Asn_hydroxyl_site"/>
</dbReference>
<feature type="compositionally biased region" description="Basic and acidic residues" evidence="7">
    <location>
        <begin position="1369"/>
        <end position="1384"/>
    </location>
</feature>
<feature type="domain" description="EGF-like" evidence="9">
    <location>
        <begin position="3179"/>
        <end position="3219"/>
    </location>
</feature>
<keyword evidence="5" id="KW-0325">Glycoprotein</keyword>
<feature type="domain" description="EGF-like" evidence="9">
    <location>
        <begin position="4085"/>
        <end position="4123"/>
    </location>
</feature>
<dbReference type="InterPro" id="IPR049883">
    <property type="entry name" value="NOTCH1_EGF-like"/>
</dbReference>
<feature type="compositionally biased region" description="Polar residues" evidence="7">
    <location>
        <begin position="1806"/>
        <end position="1819"/>
    </location>
</feature>
<feature type="compositionally biased region" description="Basic and acidic residues" evidence="7">
    <location>
        <begin position="789"/>
        <end position="799"/>
    </location>
</feature>
<gene>
    <name evidence="11" type="primary">Ltbp2</name>
    <name evidence="11" type="ORF">Tcan_15056</name>
</gene>
<feature type="compositionally biased region" description="Basic and acidic residues" evidence="7">
    <location>
        <begin position="1513"/>
        <end position="1525"/>
    </location>
</feature>
<feature type="compositionally biased region" description="Polar residues" evidence="7">
    <location>
        <begin position="1150"/>
        <end position="1165"/>
    </location>
</feature>
<evidence type="ECO:0000256" key="7">
    <source>
        <dbReference type="SAM" id="MobiDB-lite"/>
    </source>
</evidence>
<keyword evidence="8" id="KW-0812">Transmembrane</keyword>
<feature type="domain" description="EGF-like" evidence="9">
    <location>
        <begin position="107"/>
        <end position="141"/>
    </location>
</feature>